<dbReference type="RefSeq" id="WP_067320335.1">
    <property type="nucleotide sequence ID" value="NZ_CBCRWS010000022.1"/>
</dbReference>
<dbReference type="EMBL" id="JABMKT010000021">
    <property type="protein sequence ID" value="NYV28098.1"/>
    <property type="molecule type" value="Genomic_DNA"/>
</dbReference>
<keyword evidence="3" id="KW-1185">Reference proteome</keyword>
<dbReference type="SUPFAM" id="SSF140683">
    <property type="entry name" value="SP0561-like"/>
    <property type="match status" value="1"/>
</dbReference>
<dbReference type="PANTHER" id="PTHR39341:SF1">
    <property type="entry name" value="DUF1858 DOMAIN-CONTAINING PROTEIN"/>
    <property type="match status" value="1"/>
</dbReference>
<dbReference type="InterPro" id="IPR038062">
    <property type="entry name" value="ScdA-like_N_sf"/>
</dbReference>
<comment type="caution">
    <text evidence="2">The sequence shown here is derived from an EMBL/GenBank/DDBJ whole genome shotgun (WGS) entry which is preliminary data.</text>
</comment>
<dbReference type="PANTHER" id="PTHR39341">
    <property type="entry name" value="BSL7085 PROTEIN"/>
    <property type="match status" value="1"/>
</dbReference>
<dbReference type="Pfam" id="PF08984">
    <property type="entry name" value="DUF1858"/>
    <property type="match status" value="1"/>
</dbReference>
<evidence type="ECO:0000313" key="3">
    <source>
        <dbReference type="Proteomes" id="UP000526184"/>
    </source>
</evidence>
<dbReference type="Proteomes" id="UP000526184">
    <property type="component" value="Unassembled WGS sequence"/>
</dbReference>
<sequence length="67" mass="7406">MNIDEVVEKYPIVAHILMRYGLGCSGCVISTAETIGEGIELHGLDADIILEEINMILEMEEEENKGN</sequence>
<dbReference type="NCBIfam" id="TIGR03980">
    <property type="entry name" value="prismane_assoc"/>
    <property type="match status" value="1"/>
</dbReference>
<proteinExistence type="predicted"/>
<protein>
    <submittedName>
        <fullName evidence="2">DUF1858 domain-containing protein</fullName>
    </submittedName>
</protein>
<name>A0A7Z0PG55_9FUSO</name>
<dbReference type="InterPro" id="IPR023883">
    <property type="entry name" value="CHP03980_redox-disulphide"/>
</dbReference>
<accession>A0A7Z0PG55</accession>
<evidence type="ECO:0000259" key="1">
    <source>
        <dbReference type="Pfam" id="PF08984"/>
    </source>
</evidence>
<gene>
    <name evidence="2" type="ORF">HP397_04625</name>
</gene>
<dbReference type="InterPro" id="IPR015077">
    <property type="entry name" value="DUF1858"/>
</dbReference>
<organism evidence="2 3">
    <name type="scientific">Streptobacillus felis</name>
    <dbReference type="NCBI Taxonomy" id="1384509"/>
    <lineage>
        <taxon>Bacteria</taxon>
        <taxon>Fusobacteriati</taxon>
        <taxon>Fusobacteriota</taxon>
        <taxon>Fusobacteriia</taxon>
        <taxon>Fusobacteriales</taxon>
        <taxon>Leptotrichiaceae</taxon>
        <taxon>Streptobacillus</taxon>
    </lineage>
</organism>
<dbReference type="Gene3D" id="1.10.3910.10">
    <property type="entry name" value="SP0561-like"/>
    <property type="match status" value="1"/>
</dbReference>
<reference evidence="2 3" key="1">
    <citation type="submission" date="2020-05" db="EMBL/GenBank/DDBJ databases">
        <title>Streptobacillus felis strain LHL191014123.</title>
        <authorList>
            <person name="Fawzy A."/>
            <person name="Rau J."/>
            <person name="Risse K."/>
            <person name="Schauerte N."/>
            <person name="Geiger C."/>
            <person name="Blom J."/>
            <person name="Imirzalioglu C."/>
            <person name="Falgenhauer J."/>
            <person name="Bach A."/>
            <person name="Herden C."/>
            <person name="Eisenberg T."/>
        </authorList>
    </citation>
    <scope>NUCLEOTIDE SEQUENCE [LARGE SCALE GENOMIC DNA]</scope>
    <source>
        <strain evidence="2 3">LHL191014123</strain>
    </source>
</reference>
<dbReference type="OrthoDB" id="9800558at2"/>
<feature type="domain" description="DUF1858" evidence="1">
    <location>
        <begin position="1"/>
        <end position="49"/>
    </location>
</feature>
<dbReference type="AlphaFoldDB" id="A0A7Z0PG55"/>
<evidence type="ECO:0000313" key="2">
    <source>
        <dbReference type="EMBL" id="NYV28098.1"/>
    </source>
</evidence>